<reference evidence="3 4" key="1">
    <citation type="journal article" date="2013" name="ISME J.">
        <title>Metabolic model for the filamentous 'Candidatus Microthrix parvicella' based on genomic and metagenomic analyses.</title>
        <authorList>
            <person name="Jon McIlroy S."/>
            <person name="Kristiansen R."/>
            <person name="Albertsen M."/>
            <person name="Michael Karst S."/>
            <person name="Rossetti S."/>
            <person name="Lund Nielsen J."/>
            <person name="Tandoi V."/>
            <person name="James Seviour R."/>
            <person name="Nielsen P.H."/>
        </authorList>
    </citation>
    <scope>NUCLEOTIDE SEQUENCE [LARGE SCALE GENOMIC DNA]</scope>
    <source>
        <strain evidence="3 4">RN1</strain>
    </source>
</reference>
<dbReference type="Pfam" id="PF07876">
    <property type="entry name" value="Dabb"/>
    <property type="match status" value="1"/>
</dbReference>
<dbReference type="Proteomes" id="UP000018291">
    <property type="component" value="Unassembled WGS sequence"/>
</dbReference>
<proteinExistence type="predicted"/>
<dbReference type="SMART" id="SM00886">
    <property type="entry name" value="Dabb"/>
    <property type="match status" value="1"/>
</dbReference>
<dbReference type="HOGENOM" id="CLU_080664_4_3_11"/>
<protein>
    <submittedName>
        <fullName evidence="3">Putative Stress responsive alpha-beta barrel domain protein</fullName>
    </submittedName>
</protein>
<comment type="caution">
    <text evidence="3">The sequence shown here is derived from an EMBL/GenBank/DDBJ whole genome shotgun (WGS) entry which is preliminary data.</text>
</comment>
<gene>
    <name evidence="3" type="ORF">BN381_450026</name>
</gene>
<feature type="domain" description="Stress-response A/B barrel" evidence="2">
    <location>
        <begin position="2"/>
        <end position="95"/>
    </location>
</feature>
<name>R4Z215_9ACTN</name>
<dbReference type="PROSITE" id="PS51502">
    <property type="entry name" value="S_R_A_B_BARREL"/>
    <property type="match status" value="1"/>
</dbReference>
<sequence>MFRHVLLMTVRPDARPAEVKGLVEALRGLPAQIPEILSYRVGEDLGLRDDNATLALVGEFADERAWRTYLAHPAHRAVVTEHVEPVVAARQSVQFIAD</sequence>
<dbReference type="eggNOG" id="ENOG5033KW9">
    <property type="taxonomic scope" value="Bacteria"/>
</dbReference>
<dbReference type="InterPro" id="IPR013097">
    <property type="entry name" value="Dabb"/>
</dbReference>
<dbReference type="EMBL" id="CANL01000040">
    <property type="protein sequence ID" value="CCM64715.1"/>
    <property type="molecule type" value="Genomic_DNA"/>
</dbReference>
<dbReference type="Gene3D" id="3.30.70.100">
    <property type="match status" value="1"/>
</dbReference>
<dbReference type="AlphaFoldDB" id="R4Z215"/>
<comment type="subunit">
    <text evidence="1">Homodimer.</text>
</comment>
<dbReference type="RefSeq" id="WP_012228978.1">
    <property type="nucleotide sequence ID" value="NZ_HG422565.1"/>
</dbReference>
<evidence type="ECO:0000313" key="3">
    <source>
        <dbReference type="EMBL" id="CCM64715.1"/>
    </source>
</evidence>
<dbReference type="PANTHER" id="PTHR33178:SF10">
    <property type="entry name" value="STRESS-RESPONSE A_B BARREL DOMAIN-CONTAINING PROTEIN"/>
    <property type="match status" value="1"/>
</dbReference>
<evidence type="ECO:0000313" key="4">
    <source>
        <dbReference type="Proteomes" id="UP000018291"/>
    </source>
</evidence>
<dbReference type="STRING" id="1229780.BN381_450026"/>
<dbReference type="PANTHER" id="PTHR33178">
    <property type="match status" value="1"/>
</dbReference>
<keyword evidence="4" id="KW-1185">Reference proteome</keyword>
<evidence type="ECO:0000259" key="2">
    <source>
        <dbReference type="PROSITE" id="PS51502"/>
    </source>
</evidence>
<dbReference type="InterPro" id="IPR011008">
    <property type="entry name" value="Dimeric_a/b-barrel"/>
</dbReference>
<dbReference type="SUPFAM" id="SSF54909">
    <property type="entry name" value="Dimeric alpha+beta barrel"/>
    <property type="match status" value="1"/>
</dbReference>
<evidence type="ECO:0000256" key="1">
    <source>
        <dbReference type="ARBA" id="ARBA00011738"/>
    </source>
</evidence>
<dbReference type="InterPro" id="IPR044662">
    <property type="entry name" value="HS1/DABB1-like"/>
</dbReference>
<organism evidence="3 4">
    <name type="scientific">Candidatus Neomicrothrix parvicella RN1</name>
    <dbReference type="NCBI Taxonomy" id="1229780"/>
    <lineage>
        <taxon>Bacteria</taxon>
        <taxon>Bacillati</taxon>
        <taxon>Actinomycetota</taxon>
        <taxon>Acidimicrobiia</taxon>
        <taxon>Acidimicrobiales</taxon>
        <taxon>Microthrixaceae</taxon>
        <taxon>Candidatus Neomicrothrix</taxon>
    </lineage>
</organism>
<dbReference type="OrthoDB" id="6637496at2"/>
<accession>R4Z215</accession>